<dbReference type="EMBL" id="MU865918">
    <property type="protein sequence ID" value="KAK4454081.1"/>
    <property type="molecule type" value="Genomic_DNA"/>
</dbReference>
<gene>
    <name evidence="1" type="ORF">QBC34DRAFT_177059</name>
</gene>
<organism evidence="1 2">
    <name type="scientific">Podospora aff. communis PSN243</name>
    <dbReference type="NCBI Taxonomy" id="3040156"/>
    <lineage>
        <taxon>Eukaryota</taxon>
        <taxon>Fungi</taxon>
        <taxon>Dikarya</taxon>
        <taxon>Ascomycota</taxon>
        <taxon>Pezizomycotina</taxon>
        <taxon>Sordariomycetes</taxon>
        <taxon>Sordariomycetidae</taxon>
        <taxon>Sordariales</taxon>
        <taxon>Podosporaceae</taxon>
        <taxon>Podospora</taxon>
    </lineage>
</organism>
<dbReference type="Proteomes" id="UP001321760">
    <property type="component" value="Unassembled WGS sequence"/>
</dbReference>
<reference evidence="1" key="2">
    <citation type="submission" date="2023-05" db="EMBL/GenBank/DDBJ databases">
        <authorList>
            <consortium name="Lawrence Berkeley National Laboratory"/>
            <person name="Steindorff A."/>
            <person name="Hensen N."/>
            <person name="Bonometti L."/>
            <person name="Westerberg I."/>
            <person name="Brannstrom I.O."/>
            <person name="Guillou S."/>
            <person name="Cros-Aarteil S."/>
            <person name="Calhoun S."/>
            <person name="Haridas S."/>
            <person name="Kuo A."/>
            <person name="Mondo S."/>
            <person name="Pangilinan J."/>
            <person name="Riley R."/>
            <person name="Labutti K."/>
            <person name="Andreopoulos B."/>
            <person name="Lipzen A."/>
            <person name="Chen C."/>
            <person name="Yanf M."/>
            <person name="Daum C."/>
            <person name="Ng V."/>
            <person name="Clum A."/>
            <person name="Ohm R."/>
            <person name="Martin F."/>
            <person name="Silar P."/>
            <person name="Natvig D."/>
            <person name="Lalanne C."/>
            <person name="Gautier V."/>
            <person name="Ament-Velasquez S.L."/>
            <person name="Kruys A."/>
            <person name="Hutchinson M.I."/>
            <person name="Powell A.J."/>
            <person name="Barry K."/>
            <person name="Miller A.N."/>
            <person name="Grigoriev I.V."/>
            <person name="Debuchy R."/>
            <person name="Gladieux P."/>
            <person name="Thoren M.H."/>
            <person name="Johannesson H."/>
        </authorList>
    </citation>
    <scope>NUCLEOTIDE SEQUENCE</scope>
    <source>
        <strain evidence="1">PSN243</strain>
    </source>
</reference>
<sequence length="129" mass="13990">MPVRLVTCPSPASSLFSFLLPRFLLFPSLGTVGALRVVVRCIIITTVIAGLQVTLVDAPRLGALFADRAGPYKSVQEPSSSTSYSDDVKYPTNGVFRFQIQACWASRLASAKGGAWSIQPVRQYIHGLF</sequence>
<keyword evidence="2" id="KW-1185">Reference proteome</keyword>
<name>A0AAV9H227_9PEZI</name>
<accession>A0AAV9H227</accession>
<reference evidence="1" key="1">
    <citation type="journal article" date="2023" name="Mol. Phylogenet. Evol.">
        <title>Genome-scale phylogeny and comparative genomics of the fungal order Sordariales.</title>
        <authorList>
            <person name="Hensen N."/>
            <person name="Bonometti L."/>
            <person name="Westerberg I."/>
            <person name="Brannstrom I.O."/>
            <person name="Guillou S."/>
            <person name="Cros-Aarteil S."/>
            <person name="Calhoun S."/>
            <person name="Haridas S."/>
            <person name="Kuo A."/>
            <person name="Mondo S."/>
            <person name="Pangilinan J."/>
            <person name="Riley R."/>
            <person name="LaButti K."/>
            <person name="Andreopoulos B."/>
            <person name="Lipzen A."/>
            <person name="Chen C."/>
            <person name="Yan M."/>
            <person name="Daum C."/>
            <person name="Ng V."/>
            <person name="Clum A."/>
            <person name="Steindorff A."/>
            <person name="Ohm R.A."/>
            <person name="Martin F."/>
            <person name="Silar P."/>
            <person name="Natvig D.O."/>
            <person name="Lalanne C."/>
            <person name="Gautier V."/>
            <person name="Ament-Velasquez S.L."/>
            <person name="Kruys A."/>
            <person name="Hutchinson M.I."/>
            <person name="Powell A.J."/>
            <person name="Barry K."/>
            <person name="Miller A.N."/>
            <person name="Grigoriev I.V."/>
            <person name="Debuchy R."/>
            <person name="Gladieux P."/>
            <person name="Hiltunen Thoren M."/>
            <person name="Johannesson H."/>
        </authorList>
    </citation>
    <scope>NUCLEOTIDE SEQUENCE</scope>
    <source>
        <strain evidence="1">PSN243</strain>
    </source>
</reference>
<protein>
    <submittedName>
        <fullName evidence="1">Uncharacterized protein</fullName>
    </submittedName>
</protein>
<evidence type="ECO:0000313" key="1">
    <source>
        <dbReference type="EMBL" id="KAK4454081.1"/>
    </source>
</evidence>
<comment type="caution">
    <text evidence="1">The sequence shown here is derived from an EMBL/GenBank/DDBJ whole genome shotgun (WGS) entry which is preliminary data.</text>
</comment>
<dbReference type="AlphaFoldDB" id="A0AAV9H227"/>
<evidence type="ECO:0000313" key="2">
    <source>
        <dbReference type="Proteomes" id="UP001321760"/>
    </source>
</evidence>
<proteinExistence type="predicted"/>